<protein>
    <submittedName>
        <fullName evidence="1">Unnamed protein product</fullName>
    </submittedName>
</protein>
<proteinExistence type="predicted"/>
<evidence type="ECO:0000313" key="2">
    <source>
        <dbReference type="Proteomes" id="UP001165101"/>
    </source>
</evidence>
<reference evidence="1" key="1">
    <citation type="submission" date="2023-04" db="EMBL/GenBank/DDBJ databases">
        <title>Candida boidinii NBRC 1967.</title>
        <authorList>
            <person name="Ichikawa N."/>
            <person name="Sato H."/>
            <person name="Tonouchi N."/>
        </authorList>
    </citation>
    <scope>NUCLEOTIDE SEQUENCE</scope>
    <source>
        <strain evidence="1">NBRC 1967</strain>
    </source>
</reference>
<accession>A0ACB5U9A6</accession>
<dbReference type="EMBL" id="BSXV01007190">
    <property type="protein sequence ID" value="GMF04709.1"/>
    <property type="molecule type" value="Genomic_DNA"/>
</dbReference>
<comment type="caution">
    <text evidence="1">The sequence shown here is derived from an EMBL/GenBank/DDBJ whole genome shotgun (WGS) entry which is preliminary data.</text>
</comment>
<keyword evidence="2" id="KW-1185">Reference proteome</keyword>
<name>A0ACB5U9A6_CANBO</name>
<evidence type="ECO:0000313" key="1">
    <source>
        <dbReference type="EMBL" id="GMF04709.1"/>
    </source>
</evidence>
<organism evidence="1 2">
    <name type="scientific">Candida boidinii</name>
    <name type="common">Yeast</name>
    <dbReference type="NCBI Taxonomy" id="5477"/>
    <lineage>
        <taxon>Eukaryota</taxon>
        <taxon>Fungi</taxon>
        <taxon>Dikarya</taxon>
        <taxon>Ascomycota</taxon>
        <taxon>Saccharomycotina</taxon>
        <taxon>Pichiomycetes</taxon>
        <taxon>Pichiales</taxon>
        <taxon>Pichiaceae</taxon>
        <taxon>Ogataea</taxon>
        <taxon>Ogataea/Candida clade</taxon>
    </lineage>
</organism>
<dbReference type="Proteomes" id="UP001165101">
    <property type="component" value="Unassembled WGS sequence"/>
</dbReference>
<sequence>MSGFGNIKKFKIHQDNNEDRLFKDDFGDSSDADNKKTILQSIDHNVQKHKRRKTIMVDKSKNEDTLDSNSRRKSIFDLVDDDDDNYPEERENDDIENSNENIYRKRFDKVNKFSSQVKKTSRRYTLNTYGSN</sequence>
<gene>
    <name evidence="1" type="ORF">Cboi01_000652900</name>
</gene>